<dbReference type="NCBIfam" id="TIGR04183">
    <property type="entry name" value="Por_Secre_tail"/>
    <property type="match status" value="1"/>
</dbReference>
<keyword evidence="1 2" id="KW-0732">Signal</keyword>
<feature type="chain" id="PRO_5029724651" evidence="2">
    <location>
        <begin position="30"/>
        <end position="439"/>
    </location>
</feature>
<dbReference type="SUPFAM" id="SSF55486">
    <property type="entry name" value="Metalloproteases ('zincins'), catalytic domain"/>
    <property type="match status" value="2"/>
</dbReference>
<evidence type="ECO:0000313" key="4">
    <source>
        <dbReference type="EMBL" id="MTE26156.1"/>
    </source>
</evidence>
<dbReference type="InterPro" id="IPR024079">
    <property type="entry name" value="MetalloPept_cat_dom_sf"/>
</dbReference>
<dbReference type="Pfam" id="PF18962">
    <property type="entry name" value="Por_Secre_tail"/>
    <property type="match status" value="1"/>
</dbReference>
<gene>
    <name evidence="4" type="ORF">F1003_04350</name>
</gene>
<feature type="signal peptide" evidence="2">
    <location>
        <begin position="1"/>
        <end position="29"/>
    </location>
</feature>
<organism evidence="4 5">
    <name type="scientific">Winogradskyella ouciana</name>
    <dbReference type="NCBI Taxonomy" id="2608631"/>
    <lineage>
        <taxon>Bacteria</taxon>
        <taxon>Pseudomonadati</taxon>
        <taxon>Bacteroidota</taxon>
        <taxon>Flavobacteriia</taxon>
        <taxon>Flavobacteriales</taxon>
        <taxon>Flavobacteriaceae</taxon>
        <taxon>Winogradskyella</taxon>
    </lineage>
</organism>
<dbReference type="Gene3D" id="3.40.390.10">
    <property type="entry name" value="Collagenase (Catalytic Domain)"/>
    <property type="match status" value="1"/>
</dbReference>
<reference evidence="4 5" key="1">
    <citation type="submission" date="2019-11" db="EMBL/GenBank/DDBJ databases">
        <title>Winogradskyella ouciana sp. nov., isolated from the hadal seawater of the Mariana Trench.</title>
        <authorList>
            <person name="Liu R."/>
        </authorList>
    </citation>
    <scope>NUCLEOTIDE SEQUENCE [LARGE SCALE GENOMIC DNA]</scope>
    <source>
        <strain evidence="4 5">ZXX205</strain>
    </source>
</reference>
<evidence type="ECO:0000313" key="5">
    <source>
        <dbReference type="Proteomes" id="UP000447545"/>
    </source>
</evidence>
<dbReference type="EMBL" id="WJYA01000004">
    <property type="protein sequence ID" value="MTE26156.1"/>
    <property type="molecule type" value="Genomic_DNA"/>
</dbReference>
<dbReference type="GO" id="GO:0008237">
    <property type="term" value="F:metallopeptidase activity"/>
    <property type="evidence" value="ECO:0007669"/>
    <property type="project" value="InterPro"/>
</dbReference>
<accession>A0A7K1GA22</accession>
<dbReference type="AlphaFoldDB" id="A0A7K1GA22"/>
<proteinExistence type="predicted"/>
<dbReference type="InterPro" id="IPR026444">
    <property type="entry name" value="Secre_tail"/>
</dbReference>
<evidence type="ECO:0000256" key="2">
    <source>
        <dbReference type="SAM" id="SignalP"/>
    </source>
</evidence>
<protein>
    <submittedName>
        <fullName evidence="4">T9SS type A sorting domain-containing protein</fullName>
    </submittedName>
</protein>
<comment type="caution">
    <text evidence="4">The sequence shown here is derived from an EMBL/GenBank/DDBJ whole genome shotgun (WGS) entry which is preliminary data.</text>
</comment>
<evidence type="ECO:0000256" key="1">
    <source>
        <dbReference type="ARBA" id="ARBA00022729"/>
    </source>
</evidence>
<evidence type="ECO:0000259" key="3">
    <source>
        <dbReference type="Pfam" id="PF18962"/>
    </source>
</evidence>
<keyword evidence="5" id="KW-1185">Reference proteome</keyword>
<name>A0A7K1GA22_9FLAO</name>
<dbReference type="Proteomes" id="UP000447545">
    <property type="component" value="Unassembled WGS sequence"/>
</dbReference>
<feature type="domain" description="Secretion system C-terminal sorting" evidence="3">
    <location>
        <begin position="361"/>
        <end position="437"/>
    </location>
</feature>
<sequence length="439" mass="47106">MNKITFKMKNFIKPLTIVGALCYTIGAFAQDETEFVPKVKNVTTPACVLYAKDYEGPSSTHTSPEVLNRMASGTACTNFIVNYTGFTGPEGAQAMAAFQFAVDIWANSIESSQPIRINASFEPLGPGVLGQAGPTTVLTSNHPDATPNVFYPVALWEKIEDQDSSGFGSIDINATFSSSFNWYYGTDAMPPGSQFDFVTVVLHELGHGLGFISFATTDGSTGRLREPNNMIPTVYDLNVENGMGQSLLDSGLFTDPSNDMHLQLTGSNLFNNSPTSVGQNGGVIPRMFAPSPWDQGSSYSHWDESTFPNGNVNSLMTPQIGSGVANHNPGPISLGLFEDMGWSICGGSLTVDEFTVDTVEISPNPFTSSIAIKLSNGANDDYTVNLFDINGRVVMSETLTATNGNLTLSNLDKLGDALYFVKITNDFSGSSITKKVIKN</sequence>